<dbReference type="AlphaFoldDB" id="A0A6D2J716"/>
<name>A0A6D2J716_9BRAS</name>
<proteinExistence type="predicted"/>
<comment type="caution">
    <text evidence="2">The sequence shown here is derived from an EMBL/GenBank/DDBJ whole genome shotgun (WGS) entry which is preliminary data.</text>
</comment>
<protein>
    <submittedName>
        <fullName evidence="2">Uncharacterized protein</fullName>
    </submittedName>
</protein>
<gene>
    <name evidence="2" type="ORF">MERR_LOCUS22801</name>
</gene>
<evidence type="ECO:0000313" key="3">
    <source>
        <dbReference type="Proteomes" id="UP000467841"/>
    </source>
</evidence>
<dbReference type="EMBL" id="CACVBM020001160">
    <property type="protein sequence ID" value="CAA7035566.1"/>
    <property type="molecule type" value="Genomic_DNA"/>
</dbReference>
<feature type="region of interest" description="Disordered" evidence="1">
    <location>
        <begin position="1"/>
        <end position="29"/>
    </location>
</feature>
<keyword evidence="3" id="KW-1185">Reference proteome</keyword>
<evidence type="ECO:0000313" key="2">
    <source>
        <dbReference type="EMBL" id="CAA7035566.1"/>
    </source>
</evidence>
<dbReference type="Proteomes" id="UP000467841">
    <property type="component" value="Unassembled WGS sequence"/>
</dbReference>
<sequence length="165" mass="18742">MRRTNGKGLRWTRSTKKPADSPSPEDKGRTLHYKLEKSYVVEMVCINTPKSYAKQFKQMMECDKRAKKIVEQVEDIVVSQHFHTDGESRYHKDLINLTGVVNLMSQQLTALCEAIVLTVAPRPGVEQPPSLSQQLHTQLLQLKQQLLMPLLTLLHPRIPTAASTI</sequence>
<organism evidence="2 3">
    <name type="scientific">Microthlaspi erraticum</name>
    <dbReference type="NCBI Taxonomy" id="1685480"/>
    <lineage>
        <taxon>Eukaryota</taxon>
        <taxon>Viridiplantae</taxon>
        <taxon>Streptophyta</taxon>
        <taxon>Embryophyta</taxon>
        <taxon>Tracheophyta</taxon>
        <taxon>Spermatophyta</taxon>
        <taxon>Magnoliopsida</taxon>
        <taxon>eudicotyledons</taxon>
        <taxon>Gunneridae</taxon>
        <taxon>Pentapetalae</taxon>
        <taxon>rosids</taxon>
        <taxon>malvids</taxon>
        <taxon>Brassicales</taxon>
        <taxon>Brassicaceae</taxon>
        <taxon>Coluteocarpeae</taxon>
        <taxon>Microthlaspi</taxon>
    </lineage>
</organism>
<reference evidence="2" key="1">
    <citation type="submission" date="2020-01" db="EMBL/GenBank/DDBJ databases">
        <authorList>
            <person name="Mishra B."/>
        </authorList>
    </citation>
    <scope>NUCLEOTIDE SEQUENCE [LARGE SCALE GENOMIC DNA]</scope>
</reference>
<evidence type="ECO:0000256" key="1">
    <source>
        <dbReference type="SAM" id="MobiDB-lite"/>
    </source>
</evidence>
<accession>A0A6D2J716</accession>